<protein>
    <submittedName>
        <fullName evidence="3">ArsR family transcriptional regulator</fullName>
    </submittedName>
</protein>
<dbReference type="InterPro" id="IPR001845">
    <property type="entry name" value="HTH_ArsR_DNA-bd_dom"/>
</dbReference>
<evidence type="ECO:0000259" key="2">
    <source>
        <dbReference type="SMART" id="SM00418"/>
    </source>
</evidence>
<dbReference type="InterPro" id="IPR036388">
    <property type="entry name" value="WH-like_DNA-bd_sf"/>
</dbReference>
<dbReference type="Gene3D" id="1.10.10.10">
    <property type="entry name" value="Winged helix-like DNA-binding domain superfamily/Winged helix DNA-binding domain"/>
    <property type="match status" value="1"/>
</dbReference>
<dbReference type="EMBL" id="RJKN01000003">
    <property type="protein sequence ID" value="ROP43777.1"/>
    <property type="molecule type" value="Genomic_DNA"/>
</dbReference>
<gene>
    <name evidence="3" type="ORF">EDC03_1371</name>
</gene>
<accession>A0A3N1HMM1</accession>
<evidence type="ECO:0000313" key="4">
    <source>
        <dbReference type="Proteomes" id="UP000276232"/>
    </source>
</evidence>
<dbReference type="GO" id="GO:0003700">
    <property type="term" value="F:DNA-binding transcription factor activity"/>
    <property type="evidence" value="ECO:0007669"/>
    <property type="project" value="InterPro"/>
</dbReference>
<keyword evidence="4" id="KW-1185">Reference proteome</keyword>
<feature type="region of interest" description="Disordered" evidence="1">
    <location>
        <begin position="194"/>
        <end position="245"/>
    </location>
</feature>
<dbReference type="Proteomes" id="UP000276232">
    <property type="component" value="Unassembled WGS sequence"/>
</dbReference>
<dbReference type="SUPFAM" id="SSF46785">
    <property type="entry name" value="Winged helix' DNA-binding domain"/>
    <property type="match status" value="1"/>
</dbReference>
<reference evidence="3 4" key="1">
    <citation type="journal article" date="2015" name="Stand. Genomic Sci.">
        <title>Genomic Encyclopedia of Bacterial and Archaeal Type Strains, Phase III: the genomes of soil and plant-associated and newly described type strains.</title>
        <authorList>
            <person name="Whitman W.B."/>
            <person name="Woyke T."/>
            <person name="Klenk H.P."/>
            <person name="Zhou Y."/>
            <person name="Lilburn T.G."/>
            <person name="Beck B.J."/>
            <person name="De Vos P."/>
            <person name="Vandamme P."/>
            <person name="Eisen J.A."/>
            <person name="Garrity G."/>
            <person name="Hugenholtz P."/>
            <person name="Kyrpides N.C."/>
        </authorList>
    </citation>
    <scope>NUCLEOTIDE SEQUENCE [LARGE SCALE GENOMIC DNA]</scope>
    <source>
        <strain evidence="3 4">CECT 7306</strain>
    </source>
</reference>
<dbReference type="Pfam" id="PF12840">
    <property type="entry name" value="HTH_20"/>
    <property type="match status" value="1"/>
</dbReference>
<feature type="compositionally biased region" description="Low complexity" evidence="1">
    <location>
        <begin position="201"/>
        <end position="210"/>
    </location>
</feature>
<dbReference type="SMART" id="SM00418">
    <property type="entry name" value="HTH_ARSR"/>
    <property type="match status" value="1"/>
</dbReference>
<name>A0A3N1HMM1_9ACTN</name>
<dbReference type="InterPro" id="IPR036390">
    <property type="entry name" value="WH_DNA-bd_sf"/>
</dbReference>
<proteinExistence type="predicted"/>
<sequence>MQRDLCKVLFACHAGGMPTPRDPAAPPDDAVVVTEAAQLRALAHPLRLRLLGLLRLEGPSTASRLAGRTGESSGLTSYHLRQLAASGFVADAPAPGDGAGGRERWWRAAHRYTWTSSPPPQDLEAVAAAEDFERVVVGVYAESTLAWLQARPSWPQPYVEAASSSDVSLRLTAAEMTSLRDELFEVVERYRRHDPDDRAPAADGGPPDDAVVVTARLQVHPEPGQTPPPGAHDGTDDDGTKGGDR</sequence>
<evidence type="ECO:0000313" key="3">
    <source>
        <dbReference type="EMBL" id="ROP43777.1"/>
    </source>
</evidence>
<dbReference type="AlphaFoldDB" id="A0A3N1HMM1"/>
<dbReference type="InParanoid" id="A0A3N1HMM1"/>
<comment type="caution">
    <text evidence="3">The sequence shown here is derived from an EMBL/GenBank/DDBJ whole genome shotgun (WGS) entry which is preliminary data.</text>
</comment>
<evidence type="ECO:0000256" key="1">
    <source>
        <dbReference type="SAM" id="MobiDB-lite"/>
    </source>
</evidence>
<organism evidence="3 4">
    <name type="scientific">Pseudokineococcus lusitanus</name>
    <dbReference type="NCBI Taxonomy" id="763993"/>
    <lineage>
        <taxon>Bacteria</taxon>
        <taxon>Bacillati</taxon>
        <taxon>Actinomycetota</taxon>
        <taxon>Actinomycetes</taxon>
        <taxon>Kineosporiales</taxon>
        <taxon>Kineosporiaceae</taxon>
        <taxon>Pseudokineococcus</taxon>
    </lineage>
</organism>
<feature type="domain" description="HTH arsR-type" evidence="2">
    <location>
        <begin position="37"/>
        <end position="128"/>
    </location>
</feature>